<accession>M5RYX7</accession>
<name>M5RYX7_9BACT</name>
<evidence type="ECO:0000313" key="3">
    <source>
        <dbReference type="Proteomes" id="UP000011996"/>
    </source>
</evidence>
<reference evidence="2 3" key="1">
    <citation type="journal article" date="2013" name="Mar. Genomics">
        <title>Expression of sulfatases in Rhodopirellula baltica and the diversity of sulfatases in the genus Rhodopirellula.</title>
        <authorList>
            <person name="Wegner C.E."/>
            <person name="Richter-Heitmann T."/>
            <person name="Klindworth A."/>
            <person name="Klockow C."/>
            <person name="Richter M."/>
            <person name="Achstetter T."/>
            <person name="Glockner F.O."/>
            <person name="Harder J."/>
        </authorList>
    </citation>
    <scope>NUCLEOTIDE SEQUENCE [LARGE SCALE GENOMIC DNA]</scope>
    <source>
        <strain evidence="2 3">SH398</strain>
    </source>
</reference>
<dbReference type="Proteomes" id="UP000011996">
    <property type="component" value="Unassembled WGS sequence"/>
</dbReference>
<organism evidence="2 3">
    <name type="scientific">Rhodopirellula europaea SH398</name>
    <dbReference type="NCBI Taxonomy" id="1263868"/>
    <lineage>
        <taxon>Bacteria</taxon>
        <taxon>Pseudomonadati</taxon>
        <taxon>Planctomycetota</taxon>
        <taxon>Planctomycetia</taxon>
        <taxon>Pirellulales</taxon>
        <taxon>Pirellulaceae</taxon>
        <taxon>Rhodopirellula</taxon>
    </lineage>
</organism>
<evidence type="ECO:0000256" key="1">
    <source>
        <dbReference type="SAM" id="MobiDB-lite"/>
    </source>
</evidence>
<proteinExistence type="predicted"/>
<evidence type="ECO:0000313" key="2">
    <source>
        <dbReference type="EMBL" id="EMI24500.1"/>
    </source>
</evidence>
<dbReference type="PATRIC" id="fig|1263868.3.peg.5295"/>
<comment type="caution">
    <text evidence="2">The sequence shown here is derived from an EMBL/GenBank/DDBJ whole genome shotgun (WGS) entry which is preliminary data.</text>
</comment>
<feature type="compositionally biased region" description="Polar residues" evidence="1">
    <location>
        <begin position="249"/>
        <end position="268"/>
    </location>
</feature>
<gene>
    <name evidence="2" type="ORF">RESH_04871</name>
</gene>
<protein>
    <submittedName>
        <fullName evidence="2">Uncharacterized protein</fullName>
    </submittedName>
</protein>
<dbReference type="AlphaFoldDB" id="M5RYX7"/>
<dbReference type="EMBL" id="ANOF01000155">
    <property type="protein sequence ID" value="EMI24500.1"/>
    <property type="molecule type" value="Genomic_DNA"/>
</dbReference>
<feature type="region of interest" description="Disordered" evidence="1">
    <location>
        <begin position="243"/>
        <end position="268"/>
    </location>
</feature>
<sequence length="280" mass="31864">MFGFQAWSPIAFARSFQSVANVDAASEEWGLLLKEGGCLQSFEQLSFAHGTNFSDHKRACLRRFLEHHSDRANLARVKGDVGLSVPTAECDPDHTRCVCWHGRRRSTAAVTSSRSWIASRQNNLERFVARVEHVCFQRIKGVQTKRRVHEFEFNVRVPVAWWSSERQVTVGRMFDPDVLGCDLVVRGNVWSEQDLFASGRLGRRGGTVHAQYTRRSENENGRPNWQTETELAIEHFRLEGNRGGKCRDSATSAGNHIPSESKTKMHQTQPKCRVVFSYND</sequence>
<dbReference type="STRING" id="1263868.RESH_04871"/>